<gene>
    <name evidence="2" type="ORF">DEBR0S3_05380G</name>
</gene>
<proteinExistence type="predicted"/>
<keyword evidence="1" id="KW-0812">Transmembrane</keyword>
<organism evidence="2 3">
    <name type="scientific">Dekkera bruxellensis</name>
    <name type="common">Brettanomyces custersii</name>
    <dbReference type="NCBI Taxonomy" id="5007"/>
    <lineage>
        <taxon>Eukaryota</taxon>
        <taxon>Fungi</taxon>
        <taxon>Dikarya</taxon>
        <taxon>Ascomycota</taxon>
        <taxon>Saccharomycotina</taxon>
        <taxon>Pichiomycetes</taxon>
        <taxon>Pichiales</taxon>
        <taxon>Pichiaceae</taxon>
        <taxon>Brettanomyces</taxon>
    </lineage>
</organism>
<reference evidence="2 3" key="1">
    <citation type="submission" date="2019-07" db="EMBL/GenBank/DDBJ databases">
        <authorList>
            <person name="Friedrich A."/>
            <person name="Schacherer J."/>
        </authorList>
    </citation>
    <scope>NUCLEOTIDE SEQUENCE [LARGE SCALE GENOMIC DNA]</scope>
</reference>
<dbReference type="Proteomes" id="UP000478008">
    <property type="component" value="Unassembled WGS sequence"/>
</dbReference>
<dbReference type="AlphaFoldDB" id="A0A7D9H2T1"/>
<feature type="transmembrane region" description="Helical" evidence="1">
    <location>
        <begin position="73"/>
        <end position="92"/>
    </location>
</feature>
<keyword evidence="1" id="KW-0472">Membrane</keyword>
<evidence type="ECO:0000256" key="1">
    <source>
        <dbReference type="SAM" id="Phobius"/>
    </source>
</evidence>
<keyword evidence="1" id="KW-1133">Transmembrane helix</keyword>
<evidence type="ECO:0000313" key="2">
    <source>
        <dbReference type="EMBL" id="VUG18229.1"/>
    </source>
</evidence>
<name>A0A7D9H2T1_DEKBR</name>
<keyword evidence="3" id="KW-1185">Reference proteome</keyword>
<feature type="transmembrane region" description="Helical" evidence="1">
    <location>
        <begin position="49"/>
        <end position="67"/>
    </location>
</feature>
<sequence>MNQNMENLCKSCSGPLYETTISSAHSSTYDEIGSNKQTIFTRYNASLKALLLADSIFLSFVQAGIIFDKDDYMVRIISFSCTGCVLTLYLMNNSPITNTIRRQSILIGINLNQKLTECSPNIWTISSLILIISWAAKMYQAVLYLAYSTFVLWIFNLDDITQNEHEQRKYIKKIAERQNYHLPLNNISNVIPGGEMSDSSNKFRSTSDKLEEEILRLSLVYERLENTLVTEIEDIKQNMIHDTRQITKLRLNIRTLEQINLSRTDSQTSNGIIHYLQSWTISSTKKFLTNYVLTKRGIKIIRKIHSLLLSQKRYSHSNTESSNILFSI</sequence>
<dbReference type="EMBL" id="CABFWN010000003">
    <property type="protein sequence ID" value="VUG18229.1"/>
    <property type="molecule type" value="Genomic_DNA"/>
</dbReference>
<evidence type="ECO:0000313" key="3">
    <source>
        <dbReference type="Proteomes" id="UP000478008"/>
    </source>
</evidence>
<accession>A0A7D9H2T1</accession>
<protein>
    <submittedName>
        <fullName evidence="2">DEBR0S3_05380g1_1</fullName>
    </submittedName>
</protein>